<organism evidence="2 3">
    <name type="scientific">Rickettsia felis str. Pedreira</name>
    <dbReference type="NCBI Taxonomy" id="1359196"/>
    <lineage>
        <taxon>Bacteria</taxon>
        <taxon>Pseudomonadati</taxon>
        <taxon>Pseudomonadota</taxon>
        <taxon>Alphaproteobacteria</taxon>
        <taxon>Rickettsiales</taxon>
        <taxon>Rickettsiaceae</taxon>
        <taxon>Rickettsieae</taxon>
        <taxon>Rickettsia</taxon>
        <taxon>spotted fever group</taxon>
    </lineage>
</organism>
<name>A0A0F3MTR3_RICFI</name>
<dbReference type="SMR" id="A0A0F3MTR3"/>
<reference evidence="2 3" key="1">
    <citation type="submission" date="2015-01" db="EMBL/GenBank/DDBJ databases">
        <title>Genome Sequencing of Rickettsiales.</title>
        <authorList>
            <person name="Daugherty S.C."/>
            <person name="Su Q."/>
            <person name="Abolude K."/>
            <person name="Beier-Sexton M."/>
            <person name="Carlyon J.A."/>
            <person name="Carter R."/>
            <person name="Day N.P."/>
            <person name="Dumler S.J."/>
            <person name="Dyachenko V."/>
            <person name="Godinez A."/>
            <person name="Kurtti T.J."/>
            <person name="Lichay M."/>
            <person name="Mullins K.E."/>
            <person name="Ott S."/>
            <person name="Pappas-Brown V."/>
            <person name="Paris D.H."/>
            <person name="Patel P."/>
            <person name="Richards A.L."/>
            <person name="Sadzewicz L."/>
            <person name="Sears K."/>
            <person name="Seidman D."/>
            <person name="Sengamalay N."/>
            <person name="Stenos J."/>
            <person name="Tallon L.J."/>
            <person name="Vincent G."/>
            <person name="Fraser C.M."/>
            <person name="Munderloh U."/>
            <person name="Dunning-Hotopp J.C."/>
        </authorList>
    </citation>
    <scope>NUCLEOTIDE SEQUENCE [LARGE SCALE GENOMIC DNA]</scope>
    <source>
        <strain evidence="2 3">Pedreira</strain>
    </source>
</reference>
<comment type="caution">
    <text evidence="2">The sequence shown here is derived from an EMBL/GenBank/DDBJ whole genome shotgun (WGS) entry which is preliminary data.</text>
</comment>
<dbReference type="EMBL" id="LANQ01000001">
    <property type="protein sequence ID" value="KJV58842.1"/>
    <property type="molecule type" value="Genomic_DNA"/>
</dbReference>
<dbReference type="PATRIC" id="fig|1359196.3.peg.1198"/>
<dbReference type="InterPro" id="IPR002110">
    <property type="entry name" value="Ankyrin_rpt"/>
</dbReference>
<proteinExistence type="predicted"/>
<sequence length="89" mass="9958">MYNTTPLNFAINQENNEEVIKYLLANGANPRLALVDIIEAGNNNALNLLMKVAPSITVDEVFPQVMAMGMRRFFQAVQNKDLSAIKDFI</sequence>
<feature type="repeat" description="ANK" evidence="1">
    <location>
        <begin position="2"/>
        <end position="29"/>
    </location>
</feature>
<keyword evidence="1" id="KW-0040">ANK repeat</keyword>
<dbReference type="Proteomes" id="UP000033475">
    <property type="component" value="Unassembled WGS sequence"/>
</dbReference>
<dbReference type="Gene3D" id="1.25.40.20">
    <property type="entry name" value="Ankyrin repeat-containing domain"/>
    <property type="match status" value="1"/>
</dbReference>
<dbReference type="InterPro" id="IPR036770">
    <property type="entry name" value="Ankyrin_rpt-contain_sf"/>
</dbReference>
<dbReference type="RefSeq" id="WP_011271465.1">
    <property type="nucleotide sequence ID" value="NZ_LANQ01000001.1"/>
</dbReference>
<evidence type="ECO:0000313" key="3">
    <source>
        <dbReference type="Proteomes" id="UP000033475"/>
    </source>
</evidence>
<dbReference type="PROSITE" id="PS50088">
    <property type="entry name" value="ANK_REPEAT"/>
    <property type="match status" value="1"/>
</dbReference>
<evidence type="ECO:0000256" key="1">
    <source>
        <dbReference type="PROSITE-ProRule" id="PRU00023"/>
    </source>
</evidence>
<evidence type="ECO:0000313" key="2">
    <source>
        <dbReference type="EMBL" id="KJV58842.1"/>
    </source>
</evidence>
<dbReference type="AlphaFoldDB" id="A0A0F3MTR3"/>
<gene>
    <name evidence="2" type="ORF">RFEPED_1235</name>
</gene>
<dbReference type="PROSITE" id="PS50297">
    <property type="entry name" value="ANK_REP_REGION"/>
    <property type="match status" value="1"/>
</dbReference>
<dbReference type="Pfam" id="PF00023">
    <property type="entry name" value="Ank"/>
    <property type="match status" value="1"/>
</dbReference>
<accession>A0A0F3MTR3</accession>
<protein>
    <submittedName>
        <fullName evidence="2">Ankyrin repeat family protein</fullName>
    </submittedName>
</protein>